<feature type="region of interest" description="Disordered" evidence="1">
    <location>
        <begin position="1"/>
        <end position="22"/>
    </location>
</feature>
<accession>A0A1H6E253</accession>
<feature type="compositionally biased region" description="Basic and acidic residues" evidence="1">
    <location>
        <begin position="1"/>
        <end position="19"/>
    </location>
</feature>
<protein>
    <recommendedName>
        <fullName evidence="4">NTP pyrophosphohydrolase MazG putative catalytic core domain-containing protein</fullName>
    </recommendedName>
</protein>
<dbReference type="SUPFAM" id="SSF101386">
    <property type="entry name" value="all-alpha NTP pyrophosphatases"/>
    <property type="match status" value="1"/>
</dbReference>
<proteinExistence type="predicted"/>
<evidence type="ECO:0000256" key="1">
    <source>
        <dbReference type="SAM" id="MobiDB-lite"/>
    </source>
</evidence>
<gene>
    <name evidence="2" type="ORF">SAMN04489712_13042</name>
</gene>
<dbReference type="EMBL" id="FNVO01000030">
    <property type="protein sequence ID" value="SEG91758.1"/>
    <property type="molecule type" value="Genomic_DNA"/>
</dbReference>
<reference evidence="3" key="1">
    <citation type="submission" date="2016-10" db="EMBL/GenBank/DDBJ databases">
        <authorList>
            <person name="Varghese N."/>
            <person name="Submissions S."/>
        </authorList>
    </citation>
    <scope>NUCLEOTIDE SEQUENCE [LARGE SCALE GENOMIC DNA]</scope>
    <source>
        <strain evidence="3">DSM 43163</strain>
    </source>
</reference>
<keyword evidence="3" id="KW-1185">Reference proteome</keyword>
<evidence type="ECO:0000313" key="2">
    <source>
        <dbReference type="EMBL" id="SEG91758.1"/>
    </source>
</evidence>
<dbReference type="Proteomes" id="UP000236723">
    <property type="component" value="Unassembled WGS sequence"/>
</dbReference>
<evidence type="ECO:0000313" key="3">
    <source>
        <dbReference type="Proteomes" id="UP000236723"/>
    </source>
</evidence>
<evidence type="ECO:0008006" key="4">
    <source>
        <dbReference type="Google" id="ProtNLM"/>
    </source>
</evidence>
<name>A0A1H6E253_9ACTN</name>
<organism evidence="2 3">
    <name type="scientific">Thermomonospora echinospora</name>
    <dbReference type="NCBI Taxonomy" id="1992"/>
    <lineage>
        <taxon>Bacteria</taxon>
        <taxon>Bacillati</taxon>
        <taxon>Actinomycetota</taxon>
        <taxon>Actinomycetes</taxon>
        <taxon>Streptosporangiales</taxon>
        <taxon>Thermomonosporaceae</taxon>
        <taxon>Thermomonospora</taxon>
    </lineage>
</organism>
<dbReference type="AlphaFoldDB" id="A0A1H6E253"/>
<sequence>MRLAPHEQHLPGPRPRPDSTDLQGLTLRQVAKWAEGQARWLASYLDLDHEDPRVFLLAQAAKFGEEAGELHAEVLGHAGIHRRDKAGQYSQDSLGAEMADVIVCVALLAALTGTDLNAAVTGKIAQLNARR</sequence>
<dbReference type="Gene3D" id="1.10.287.1080">
    <property type="entry name" value="MazG-like"/>
    <property type="match status" value="1"/>
</dbReference>